<keyword evidence="3" id="KW-1185">Reference proteome</keyword>
<evidence type="ECO:0000313" key="3">
    <source>
        <dbReference type="Proteomes" id="UP000481339"/>
    </source>
</evidence>
<evidence type="ECO:0000313" key="2">
    <source>
        <dbReference type="EMBL" id="KAB1632500.1"/>
    </source>
</evidence>
<sequence length="224" mass="22325">MSNEFEELGARGVQRRTLMKGAAWAAPAVALAATAPLASASVTTLSAVWGDNSTDVAVVNVLGGGSVLGADVLKAQVPETLTIANGTGALESGEITGEIVVAPQVGGGLNLGGKPHGLAVSGVSPASGVNAVNTGGGYAALLAWKPDGSKTTFSVEPIASGGSQVLNLSWSAIAGDTIVLKLGLVDARYDLTINLYRASDNALLATATKTIFSVLNLQLLGTDA</sequence>
<dbReference type="Proteomes" id="UP000481339">
    <property type="component" value="Unassembled WGS sequence"/>
</dbReference>
<dbReference type="EMBL" id="WBKA01000003">
    <property type="protein sequence ID" value="KAB1632500.1"/>
    <property type="molecule type" value="Genomic_DNA"/>
</dbReference>
<evidence type="ECO:0000256" key="1">
    <source>
        <dbReference type="SAM" id="SignalP"/>
    </source>
</evidence>
<dbReference type="AlphaFoldDB" id="A0A7C8BNU4"/>
<gene>
    <name evidence="2" type="ORF">F8O02_05755</name>
</gene>
<accession>A0A7C8BNU4</accession>
<dbReference type="InterPro" id="IPR006311">
    <property type="entry name" value="TAT_signal"/>
</dbReference>
<feature type="chain" id="PRO_5039585694" evidence="1">
    <location>
        <begin position="41"/>
        <end position="224"/>
    </location>
</feature>
<keyword evidence="1" id="KW-0732">Signal</keyword>
<organism evidence="2 3">
    <name type="scientific">Pseudoclavibacter caeni</name>
    <dbReference type="NCBI Taxonomy" id="908846"/>
    <lineage>
        <taxon>Bacteria</taxon>
        <taxon>Bacillati</taxon>
        <taxon>Actinomycetota</taxon>
        <taxon>Actinomycetes</taxon>
        <taxon>Micrococcales</taxon>
        <taxon>Microbacteriaceae</taxon>
        <taxon>Pseudoclavibacter</taxon>
    </lineage>
</organism>
<reference evidence="2 3" key="1">
    <citation type="submission" date="2019-09" db="EMBL/GenBank/DDBJ databases">
        <title>Phylogeny of genus Pseudoclavibacter and closely related genus.</title>
        <authorList>
            <person name="Li Y."/>
        </authorList>
    </citation>
    <scope>NUCLEOTIDE SEQUENCE [LARGE SCALE GENOMIC DNA]</scope>
    <source>
        <strain evidence="2 3">JCM 16921</strain>
    </source>
</reference>
<feature type="signal peptide" evidence="1">
    <location>
        <begin position="1"/>
        <end position="40"/>
    </location>
</feature>
<proteinExistence type="predicted"/>
<name>A0A7C8BNU4_9MICO</name>
<comment type="caution">
    <text evidence="2">The sequence shown here is derived from an EMBL/GenBank/DDBJ whole genome shotgun (WGS) entry which is preliminary data.</text>
</comment>
<dbReference type="PROSITE" id="PS51318">
    <property type="entry name" value="TAT"/>
    <property type="match status" value="1"/>
</dbReference>
<dbReference type="RefSeq" id="WP_158036277.1">
    <property type="nucleotide sequence ID" value="NZ_BAAAZV010000017.1"/>
</dbReference>
<protein>
    <submittedName>
        <fullName evidence="2">Uncharacterized protein</fullName>
    </submittedName>
</protein>